<sequence length="364" mass="38541">MTSGTSILTEPIATVTRSRLALPLGDPAGIGPEVVLKTLADPAATALGELTVIGSRKVLIAAYQQLRDRGLTAIADPNDIDIIDVPVTGEFAPGEGNAASGAASFTWLQAAIAATLAGRCDGVVTAPIAKSLWAAAGRVYPGQTEVLAEAAGVEKFGMLFAGRSPHSGWMLRTLLATTHIPLRRVPDVLTPELLAWKLDLLVTCLHQDFAIDRPTIAVSGLNPHSGEGGQLGTEERDWLIPLLERERRDRPHVQLIGPVPPDTLWMQPAQAWYGTLGSGARSRAADAYLALYHDQGLIPVKLLAFDCAANITIGLPFVRTSPDHGTAFDIAGRGIADPTSFKAAVRIATELVNQRRQTADALAL</sequence>
<protein>
    <recommendedName>
        <fullName evidence="8">4-hydroxythreonine-4-phosphate dehydrogenase</fullName>
        <ecNumber evidence="8">1.1.1.262</ecNumber>
    </recommendedName>
    <alternativeName>
        <fullName evidence="8">4-(phosphohydroxy)-L-threonine dehydrogenase</fullName>
    </alternativeName>
</protein>
<dbReference type="PANTHER" id="PTHR30004">
    <property type="entry name" value="4-HYDROXYTHREONINE-4-PHOSPHATE DEHYDROGENASE"/>
    <property type="match status" value="1"/>
</dbReference>
<dbReference type="InterPro" id="IPR037510">
    <property type="entry name" value="PdxA"/>
</dbReference>
<keyword evidence="6 8" id="KW-0520">NAD</keyword>
<keyword evidence="2 8" id="KW-0963">Cytoplasm</keyword>
<reference evidence="9 10" key="1">
    <citation type="submission" date="2013-05" db="EMBL/GenBank/DDBJ databases">
        <title>Draft genome sequence of Rubidibacter lacunae KORDI 51-2.</title>
        <authorList>
            <person name="Choi D.H."/>
            <person name="Noh J.H."/>
            <person name="Kwon K.-K."/>
            <person name="Lee J.-H."/>
            <person name="Ryu J.-Y."/>
        </authorList>
    </citation>
    <scope>NUCLEOTIDE SEQUENCE [LARGE SCALE GENOMIC DNA]</scope>
    <source>
        <strain evidence="9 10">KORDI 51-2</strain>
    </source>
</reference>
<dbReference type="SUPFAM" id="SSF53659">
    <property type="entry name" value="Isocitrate/Isopropylmalate dehydrogenase-like"/>
    <property type="match status" value="1"/>
</dbReference>
<evidence type="ECO:0000313" key="10">
    <source>
        <dbReference type="Proteomes" id="UP000016960"/>
    </source>
</evidence>
<dbReference type="NCBIfam" id="NF002744">
    <property type="entry name" value="PRK02746.1"/>
    <property type="match status" value="1"/>
</dbReference>
<feature type="binding site" evidence="8">
    <location>
        <position position="310"/>
    </location>
    <ligand>
        <name>substrate</name>
    </ligand>
</feature>
<feature type="binding site" evidence="8">
    <location>
        <position position="224"/>
    </location>
    <ligand>
        <name>a divalent metal cation</name>
        <dbReference type="ChEBI" id="CHEBI:60240"/>
        <note>ligand shared between dimeric partners</note>
    </ligand>
</feature>
<comment type="similarity">
    <text evidence="1">Belongs to the PdxA family. PdxA2 subfamily.</text>
</comment>
<evidence type="ECO:0000256" key="1">
    <source>
        <dbReference type="ARBA" id="ARBA00009464"/>
    </source>
</evidence>
<dbReference type="InterPro" id="IPR005255">
    <property type="entry name" value="PdxA_fam"/>
</dbReference>
<dbReference type="GO" id="GO:0042823">
    <property type="term" value="P:pyridoxal phosphate biosynthetic process"/>
    <property type="evidence" value="ECO:0007669"/>
    <property type="project" value="UniProtKB-UniRule"/>
</dbReference>
<evidence type="ECO:0000256" key="2">
    <source>
        <dbReference type="ARBA" id="ARBA00022490"/>
    </source>
</evidence>
<evidence type="ECO:0000313" key="9">
    <source>
        <dbReference type="EMBL" id="ERN42960.1"/>
    </source>
</evidence>
<feature type="binding site" evidence="8">
    <location>
        <position position="319"/>
    </location>
    <ligand>
        <name>substrate</name>
    </ligand>
</feature>
<dbReference type="PANTHER" id="PTHR30004:SF6">
    <property type="entry name" value="D-THREONATE 4-PHOSPHATE DEHYDROGENASE"/>
    <property type="match status" value="1"/>
</dbReference>
<dbReference type="GO" id="GO:0051287">
    <property type="term" value="F:NAD binding"/>
    <property type="evidence" value="ECO:0007669"/>
    <property type="project" value="InterPro"/>
</dbReference>
<organism evidence="9 10">
    <name type="scientific">Rubidibacter lacunae KORDI 51-2</name>
    <dbReference type="NCBI Taxonomy" id="582515"/>
    <lineage>
        <taxon>Bacteria</taxon>
        <taxon>Bacillati</taxon>
        <taxon>Cyanobacteriota</taxon>
        <taxon>Cyanophyceae</taxon>
        <taxon>Oscillatoriophycideae</taxon>
        <taxon>Chroococcales</taxon>
        <taxon>Aphanothecaceae</taxon>
        <taxon>Rubidibacter</taxon>
    </lineage>
</organism>
<feature type="binding site" evidence="8">
    <location>
        <position position="293"/>
    </location>
    <ligand>
        <name>a divalent metal cation</name>
        <dbReference type="ChEBI" id="CHEBI:60240"/>
        <note>ligand shared between dimeric partners</note>
    </ligand>
</feature>
<dbReference type="InParanoid" id="U5DTF2"/>
<dbReference type="AlphaFoldDB" id="U5DTF2"/>
<accession>U5DTF2</accession>
<dbReference type="eggNOG" id="COG1995">
    <property type="taxonomic scope" value="Bacteria"/>
</dbReference>
<dbReference type="UniPathway" id="UPA00244">
    <property type="reaction ID" value="UER00312"/>
</dbReference>
<evidence type="ECO:0000256" key="4">
    <source>
        <dbReference type="ARBA" id="ARBA00022857"/>
    </source>
</evidence>
<evidence type="ECO:0000256" key="5">
    <source>
        <dbReference type="ARBA" id="ARBA00023002"/>
    </source>
</evidence>
<keyword evidence="7 8" id="KW-0664">Pyridoxine biosynthesis</keyword>
<dbReference type="Proteomes" id="UP000016960">
    <property type="component" value="Unassembled WGS sequence"/>
</dbReference>
<comment type="subcellular location">
    <subcellularLocation>
        <location evidence="8">Cytoplasm</location>
    </subcellularLocation>
</comment>
<dbReference type="Pfam" id="PF04166">
    <property type="entry name" value="PdxA"/>
    <property type="match status" value="1"/>
</dbReference>
<comment type="cofactor">
    <cofactor evidence="8">
        <name>a divalent metal cation</name>
        <dbReference type="ChEBI" id="CHEBI:60240"/>
    </cofactor>
    <text evidence="8">Binds 1 divalent metal cation per subunit.</text>
</comment>
<comment type="catalytic activity">
    <reaction evidence="8">
        <text>4-(phosphooxy)-L-threonine + NAD(+) = 3-amino-2-oxopropyl phosphate + CO2 + NADH</text>
        <dbReference type="Rhea" id="RHEA:32275"/>
        <dbReference type="ChEBI" id="CHEBI:16526"/>
        <dbReference type="ChEBI" id="CHEBI:57279"/>
        <dbReference type="ChEBI" id="CHEBI:57540"/>
        <dbReference type="ChEBI" id="CHEBI:57945"/>
        <dbReference type="ChEBI" id="CHEBI:58452"/>
        <dbReference type="EC" id="1.1.1.262"/>
    </reaction>
</comment>
<comment type="pathway">
    <text evidence="8">Cofactor biosynthesis; pyridoxine 5'-phosphate biosynthesis; pyridoxine 5'-phosphate from D-erythrose 4-phosphate: step 4/5.</text>
</comment>
<comment type="caution">
    <text evidence="8">Lacks conserved residue(s) required for the propagation of feature annotation.</text>
</comment>
<keyword evidence="5 8" id="KW-0560">Oxidoreductase</keyword>
<dbReference type="Gene3D" id="3.40.718.10">
    <property type="entry name" value="Isopropylmalate Dehydrogenase"/>
    <property type="match status" value="1"/>
</dbReference>
<dbReference type="GO" id="GO:0050570">
    <property type="term" value="F:4-hydroxythreonine-4-phosphate dehydrogenase activity"/>
    <property type="evidence" value="ECO:0007669"/>
    <property type="project" value="UniProtKB-UniRule"/>
</dbReference>
<comment type="subunit">
    <text evidence="8">Homodimer.</text>
</comment>
<comment type="caution">
    <text evidence="9">The sequence shown here is derived from an EMBL/GenBank/DDBJ whole genome shotgun (WGS) entry which is preliminary data.</text>
</comment>
<evidence type="ECO:0000256" key="8">
    <source>
        <dbReference type="HAMAP-Rule" id="MF_00536"/>
    </source>
</evidence>
<dbReference type="PATRIC" id="fig|582515.4.peg.303"/>
<proteinExistence type="inferred from homology"/>
<comment type="miscellaneous">
    <text evidence="8">The active site is located at the dimer interface.</text>
</comment>
<dbReference type="NCBIfam" id="TIGR00557">
    <property type="entry name" value="pdxA"/>
    <property type="match status" value="1"/>
</dbReference>
<feature type="binding site" evidence="8">
    <location>
        <position position="301"/>
    </location>
    <ligand>
        <name>substrate</name>
    </ligand>
</feature>
<dbReference type="OrthoDB" id="9801783at2"/>
<gene>
    <name evidence="8" type="primary">pdxA</name>
    <name evidence="9" type="ORF">KR51_00002670</name>
</gene>
<evidence type="ECO:0000256" key="3">
    <source>
        <dbReference type="ARBA" id="ARBA00022723"/>
    </source>
</evidence>
<dbReference type="GO" id="GO:0046872">
    <property type="term" value="F:metal ion binding"/>
    <property type="evidence" value="ECO:0007669"/>
    <property type="project" value="UniProtKB-UniRule"/>
</dbReference>
<dbReference type="STRING" id="582515.KR51_00002670"/>
<dbReference type="GO" id="GO:0008615">
    <property type="term" value="P:pyridoxine biosynthetic process"/>
    <property type="evidence" value="ECO:0007669"/>
    <property type="project" value="UniProtKB-UniRule"/>
</dbReference>
<evidence type="ECO:0000256" key="6">
    <source>
        <dbReference type="ARBA" id="ARBA00023027"/>
    </source>
</evidence>
<name>U5DTF2_9CHRO</name>
<dbReference type="HAMAP" id="MF_00536">
    <property type="entry name" value="PdxA"/>
    <property type="match status" value="1"/>
</dbReference>
<dbReference type="EC" id="1.1.1.262" evidence="8"/>
<keyword evidence="3 8" id="KW-0479">Metal-binding</keyword>
<keyword evidence="10" id="KW-1185">Reference proteome</keyword>
<keyword evidence="4 8" id="KW-0521">NADP</keyword>
<comment type="function">
    <text evidence="8">Catalyzes the NAD(P)-dependent oxidation of 4-(phosphooxy)-L-threonine (HTP) into 2-amino-3-oxo-4-(phosphooxy)butyric acid which spontaneously decarboxylates to form 3-amino-2-oxopropyl phosphate (AHAP).</text>
</comment>
<dbReference type="RefSeq" id="WP_022603998.1">
    <property type="nucleotide sequence ID" value="NZ_ASSJ01000004.1"/>
</dbReference>
<dbReference type="GO" id="GO:0005737">
    <property type="term" value="C:cytoplasm"/>
    <property type="evidence" value="ECO:0007669"/>
    <property type="project" value="UniProtKB-SubCell"/>
</dbReference>
<feature type="binding site" evidence="8">
    <location>
        <position position="144"/>
    </location>
    <ligand>
        <name>substrate</name>
    </ligand>
</feature>
<evidence type="ECO:0000256" key="7">
    <source>
        <dbReference type="ARBA" id="ARBA00023096"/>
    </source>
</evidence>
<dbReference type="EMBL" id="ASSJ01000004">
    <property type="protein sequence ID" value="ERN42960.1"/>
    <property type="molecule type" value="Genomic_DNA"/>
</dbReference>
<feature type="binding site" evidence="8">
    <location>
        <position position="179"/>
    </location>
    <ligand>
        <name>a divalent metal cation</name>
        <dbReference type="ChEBI" id="CHEBI:60240"/>
        <note>ligand shared between dimeric partners</note>
    </ligand>
</feature>